<keyword evidence="3" id="KW-1185">Reference proteome</keyword>
<dbReference type="InterPro" id="IPR022385">
    <property type="entry name" value="Rhs_assc_core"/>
</dbReference>
<feature type="compositionally biased region" description="Polar residues" evidence="1">
    <location>
        <begin position="102"/>
        <end position="111"/>
    </location>
</feature>
<dbReference type="Gene3D" id="2.180.10.10">
    <property type="entry name" value="RHS repeat-associated core"/>
    <property type="match status" value="1"/>
</dbReference>
<organism evidence="2 3">
    <name type="scientific">Streptomyces cylindrosporus</name>
    <dbReference type="NCBI Taxonomy" id="2927583"/>
    <lineage>
        <taxon>Bacteria</taxon>
        <taxon>Bacillati</taxon>
        <taxon>Actinomycetota</taxon>
        <taxon>Actinomycetes</taxon>
        <taxon>Kitasatosporales</taxon>
        <taxon>Streptomycetaceae</taxon>
        <taxon>Streptomyces</taxon>
    </lineage>
</organism>
<feature type="compositionally biased region" description="Polar residues" evidence="1">
    <location>
        <begin position="124"/>
        <end position="146"/>
    </location>
</feature>
<proteinExistence type="predicted"/>
<feature type="compositionally biased region" description="Low complexity" evidence="1">
    <location>
        <begin position="112"/>
        <end position="123"/>
    </location>
</feature>
<dbReference type="EMBL" id="JALDAY010000011">
    <property type="protein sequence ID" value="MCI3275925.1"/>
    <property type="molecule type" value="Genomic_DNA"/>
</dbReference>
<evidence type="ECO:0000313" key="3">
    <source>
        <dbReference type="Proteomes" id="UP001165269"/>
    </source>
</evidence>
<feature type="region of interest" description="Disordered" evidence="1">
    <location>
        <begin position="102"/>
        <end position="146"/>
    </location>
</feature>
<feature type="compositionally biased region" description="Polar residues" evidence="1">
    <location>
        <begin position="378"/>
        <end position="395"/>
    </location>
</feature>
<protein>
    <recommendedName>
        <fullName evidence="4">RHS repeat-associated core domain-containing protein</fullName>
    </recommendedName>
</protein>
<sequence length="582" mass="60274">MDDTAYTYDLAGNTTQQTDTRSGSSSTAETQCFTYDALDRLTTAWTATDACAATPTSSSHSTVGDGITGGAYWTSWTYDAIGNRDTQTQHTVSGTAADTVTHNAYSSSQPNTLTGTTTTGGTTASTSYGYDDAGNTTTRDTSTGNQSLVWNNSDQLTTVSNSTTGTSTNYIYDADGNLLLQIDPTTTTLYLGSEQITLNTSAGTATGVRYYSLPGGATVVRTGTGTNYGFELASDQHGTNSLYLDSTAQTPTWRQFDPYGNSRGTTATWVDNRTFLDKPTDTATALTDVGAREYDPTIGRFISLDPVFEADSSQELNGYAYAGDNPVTESDPTGLESCYPHFCSGSNGTYGTYHSENDPASKDYKGSSHYCDTHKCSSGTASSDSGNVSKQTSGNTTKTTQAQQAAAREKAASARARRMAAAAADKQKSCGFTCGISKFFHGLVPHGEGLCGSFGVSAGLSVSASICLVSIKGHDGVSHTTLTGSGGVGLGLFGFSVAGDTVYTNADDVSQLTGWGGQLEGTAGEGLLGHAAIGTGGSKNSEGALVYMAQVGLGGGVDFIPPAIPANITGGVSDTFILHRFN</sequence>
<accession>A0ABS9YFF7</accession>
<evidence type="ECO:0000256" key="1">
    <source>
        <dbReference type="SAM" id="MobiDB-lite"/>
    </source>
</evidence>
<evidence type="ECO:0008006" key="4">
    <source>
        <dbReference type="Google" id="ProtNLM"/>
    </source>
</evidence>
<evidence type="ECO:0000313" key="2">
    <source>
        <dbReference type="EMBL" id="MCI3275925.1"/>
    </source>
</evidence>
<gene>
    <name evidence="2" type="ORF">MQP27_33070</name>
</gene>
<feature type="compositionally biased region" description="Low complexity" evidence="1">
    <location>
        <begin position="396"/>
        <end position="406"/>
    </location>
</feature>
<dbReference type="Proteomes" id="UP001165269">
    <property type="component" value="Unassembled WGS sequence"/>
</dbReference>
<feature type="region of interest" description="Disordered" evidence="1">
    <location>
        <begin position="378"/>
        <end position="410"/>
    </location>
</feature>
<dbReference type="PANTHER" id="PTHR32305:SF17">
    <property type="entry name" value="TRNA NUCLEASE WAPA"/>
    <property type="match status" value="1"/>
</dbReference>
<name>A0ABS9YFF7_9ACTN</name>
<reference evidence="2" key="1">
    <citation type="submission" date="2022-03" db="EMBL/GenBank/DDBJ databases">
        <title>Streptomyces 7R015 and 7R016 isolated from Barleria lupulina in Thailand.</title>
        <authorList>
            <person name="Kanchanasin P."/>
            <person name="Phongsopitanun W."/>
            <person name="Tanasupawat S."/>
        </authorList>
    </citation>
    <scope>NUCLEOTIDE SEQUENCE</scope>
    <source>
        <strain evidence="2">7R015</strain>
    </source>
</reference>
<comment type="caution">
    <text evidence="2">The sequence shown here is derived from an EMBL/GenBank/DDBJ whole genome shotgun (WGS) entry which is preliminary data.</text>
</comment>
<dbReference type="NCBIfam" id="TIGR03696">
    <property type="entry name" value="Rhs_assc_core"/>
    <property type="match status" value="1"/>
</dbReference>
<dbReference type="PANTHER" id="PTHR32305">
    <property type="match status" value="1"/>
</dbReference>
<dbReference type="InterPro" id="IPR050708">
    <property type="entry name" value="T6SS_VgrG/RHS"/>
</dbReference>